<dbReference type="GO" id="GO:0005829">
    <property type="term" value="C:cytosol"/>
    <property type="evidence" value="ECO:0007669"/>
    <property type="project" value="TreeGrafter"/>
</dbReference>
<dbReference type="Proteomes" id="UP001168575">
    <property type="component" value="Unassembled WGS sequence"/>
</dbReference>
<evidence type="ECO:0000313" key="4">
    <source>
        <dbReference type="Proteomes" id="UP001168575"/>
    </source>
</evidence>
<dbReference type="GO" id="GO:0003700">
    <property type="term" value="F:DNA-binding transcription factor activity"/>
    <property type="evidence" value="ECO:0007669"/>
    <property type="project" value="TreeGrafter"/>
</dbReference>
<accession>A0AA43RIU7</accession>
<dbReference type="PROSITE" id="PS50943">
    <property type="entry name" value="HTH_CROC1"/>
    <property type="match status" value="1"/>
</dbReference>
<name>A0AA43RIU7_9ACTN</name>
<organism evidence="3 4">
    <name type="scientific">Phoenicibacter congonensis</name>
    <dbReference type="NCBI Taxonomy" id="1944646"/>
    <lineage>
        <taxon>Bacteria</taxon>
        <taxon>Bacillati</taxon>
        <taxon>Actinomycetota</taxon>
        <taxon>Coriobacteriia</taxon>
        <taxon>Eggerthellales</taxon>
        <taxon>Eggerthellaceae</taxon>
        <taxon>Phoenicibacter</taxon>
    </lineage>
</organism>
<dbReference type="Gene3D" id="1.10.260.40">
    <property type="entry name" value="lambda repressor-like DNA-binding domains"/>
    <property type="match status" value="1"/>
</dbReference>
<evidence type="ECO:0000256" key="1">
    <source>
        <dbReference type="ARBA" id="ARBA00023125"/>
    </source>
</evidence>
<proteinExistence type="predicted"/>
<dbReference type="CDD" id="cd00093">
    <property type="entry name" value="HTH_XRE"/>
    <property type="match status" value="1"/>
</dbReference>
<sequence length="108" mass="11965">MDTTMIGKRIQEARLARKLTQAELAQMVNLVPKYLSNIECGAKSPSLETLIEIANALEIDANSLLVDVLNVAPAIVTSQYAERLASLPEIRQQRLIKVIDLFLEDSSQ</sequence>
<dbReference type="SUPFAM" id="SSF47413">
    <property type="entry name" value="lambda repressor-like DNA-binding domains"/>
    <property type="match status" value="1"/>
</dbReference>
<dbReference type="EMBL" id="JAUMVS010000035">
    <property type="protein sequence ID" value="MDO4841651.1"/>
    <property type="molecule type" value="Genomic_DNA"/>
</dbReference>
<keyword evidence="1" id="KW-0238">DNA-binding</keyword>
<dbReference type="GO" id="GO:0003677">
    <property type="term" value="F:DNA binding"/>
    <property type="evidence" value="ECO:0007669"/>
    <property type="project" value="UniProtKB-KW"/>
</dbReference>
<evidence type="ECO:0000259" key="2">
    <source>
        <dbReference type="PROSITE" id="PS50943"/>
    </source>
</evidence>
<dbReference type="PANTHER" id="PTHR46797">
    <property type="entry name" value="HTH-TYPE TRANSCRIPTIONAL REGULATOR"/>
    <property type="match status" value="1"/>
</dbReference>
<dbReference type="InterPro" id="IPR010982">
    <property type="entry name" value="Lambda_DNA-bd_dom_sf"/>
</dbReference>
<dbReference type="SMART" id="SM00530">
    <property type="entry name" value="HTH_XRE"/>
    <property type="match status" value="1"/>
</dbReference>
<protein>
    <submittedName>
        <fullName evidence="3">Helix-turn-helix transcriptional regulator</fullName>
    </submittedName>
</protein>
<dbReference type="PANTHER" id="PTHR46797:SF1">
    <property type="entry name" value="METHYLPHOSPHONATE SYNTHASE"/>
    <property type="match status" value="1"/>
</dbReference>
<dbReference type="AlphaFoldDB" id="A0AA43RIU7"/>
<gene>
    <name evidence="3" type="ORF">Q3982_03125</name>
</gene>
<reference evidence="3" key="1">
    <citation type="submission" date="2023-07" db="EMBL/GenBank/DDBJ databases">
        <title>Between Cages and Wild: Unraveling the Impact of Captivity on Animal Microbiomes and Antimicrobial Resistance.</title>
        <authorList>
            <person name="Schmartz G.P."/>
            <person name="Rehner J."/>
            <person name="Schuff M.J."/>
            <person name="Becker S.L."/>
            <person name="Kravczyk M."/>
            <person name="Gurevich A."/>
            <person name="Francke R."/>
            <person name="Mueller R."/>
            <person name="Keller V."/>
            <person name="Keller A."/>
        </authorList>
    </citation>
    <scope>NUCLEOTIDE SEQUENCE</scope>
    <source>
        <strain evidence="3">S12M_St_49</strain>
    </source>
</reference>
<evidence type="ECO:0000313" key="3">
    <source>
        <dbReference type="EMBL" id="MDO4841651.1"/>
    </source>
</evidence>
<feature type="domain" description="HTH cro/C1-type" evidence="2">
    <location>
        <begin position="10"/>
        <end position="64"/>
    </location>
</feature>
<dbReference type="Pfam" id="PF01381">
    <property type="entry name" value="HTH_3"/>
    <property type="match status" value="1"/>
</dbReference>
<comment type="caution">
    <text evidence="3">The sequence shown here is derived from an EMBL/GenBank/DDBJ whole genome shotgun (WGS) entry which is preliminary data.</text>
</comment>
<keyword evidence="4" id="KW-1185">Reference proteome</keyword>
<dbReference type="InterPro" id="IPR050807">
    <property type="entry name" value="TransReg_Diox_bact_type"/>
</dbReference>
<dbReference type="InterPro" id="IPR001387">
    <property type="entry name" value="Cro/C1-type_HTH"/>
</dbReference>